<organism evidence="1 2">
    <name type="scientific">Shewanella fodinae</name>
    <dbReference type="NCBI Taxonomy" id="552357"/>
    <lineage>
        <taxon>Bacteria</taxon>
        <taxon>Pseudomonadati</taxon>
        <taxon>Pseudomonadota</taxon>
        <taxon>Gammaproteobacteria</taxon>
        <taxon>Alteromonadales</taxon>
        <taxon>Shewanellaceae</taxon>
        <taxon>Shewanella</taxon>
    </lineage>
</organism>
<gene>
    <name evidence="1" type="ORF">EDC91_14912</name>
</gene>
<dbReference type="Proteomes" id="UP000294832">
    <property type="component" value="Unassembled WGS sequence"/>
</dbReference>
<proteinExistence type="predicted"/>
<keyword evidence="2" id="KW-1185">Reference proteome</keyword>
<comment type="caution">
    <text evidence="1">The sequence shown here is derived from an EMBL/GenBank/DDBJ whole genome shotgun (WGS) entry which is preliminary data.</text>
</comment>
<dbReference type="AlphaFoldDB" id="A0A4R2F293"/>
<dbReference type="RefSeq" id="WP_133040589.1">
    <property type="nucleotide sequence ID" value="NZ_SLWF01000049.1"/>
</dbReference>
<dbReference type="EMBL" id="SLWF01000049">
    <property type="protein sequence ID" value="TCN77005.1"/>
    <property type="molecule type" value="Genomic_DNA"/>
</dbReference>
<reference evidence="1 2" key="1">
    <citation type="submission" date="2019-03" db="EMBL/GenBank/DDBJ databases">
        <title>Freshwater and sediment microbial communities from various areas in North America, analyzing microbe dynamics in response to fracking.</title>
        <authorList>
            <person name="Lamendella R."/>
        </authorList>
    </citation>
    <scope>NUCLEOTIDE SEQUENCE [LARGE SCALE GENOMIC DNA]</scope>
    <source>
        <strain evidence="1 2">74A</strain>
    </source>
</reference>
<evidence type="ECO:0000313" key="1">
    <source>
        <dbReference type="EMBL" id="TCN77005.1"/>
    </source>
</evidence>
<name>A0A4R2F293_9GAMM</name>
<protein>
    <submittedName>
        <fullName evidence="1">Putative RNA-binding protein</fullName>
    </submittedName>
</protein>
<accession>A0A4R2F293</accession>
<dbReference type="OrthoDB" id="6271292at2"/>
<sequence length="64" mass="7241">MCNIKVKLITGTQQQLLTDITHITFADDCIELHSFFEPVLTLSGYQPVTMDLLAGEVVLQQYKQ</sequence>
<evidence type="ECO:0000313" key="2">
    <source>
        <dbReference type="Proteomes" id="UP000294832"/>
    </source>
</evidence>